<dbReference type="InterPro" id="IPR051532">
    <property type="entry name" value="Ester_Hydrolysis_Enzymes"/>
</dbReference>
<evidence type="ECO:0000313" key="4">
    <source>
        <dbReference type="Proteomes" id="UP001501570"/>
    </source>
</evidence>
<dbReference type="PANTHER" id="PTHR30383">
    <property type="entry name" value="THIOESTERASE 1/PROTEASE 1/LYSOPHOSPHOLIPASE L1"/>
    <property type="match status" value="1"/>
</dbReference>
<dbReference type="InterPro" id="IPR036514">
    <property type="entry name" value="SGNH_hydro_sf"/>
</dbReference>
<name>A0ABP9SAK7_9ACTN</name>
<dbReference type="EMBL" id="BAABJQ010000019">
    <property type="protein sequence ID" value="GAA5193437.1"/>
    <property type="molecule type" value="Genomic_DNA"/>
</dbReference>
<feature type="region of interest" description="Disordered" evidence="1">
    <location>
        <begin position="1"/>
        <end position="24"/>
    </location>
</feature>
<sequence>MTPQPARHGPVAAPHAPSPPPSSGTVVFIGDSITDCDRRSDPIGLGGGYVDIVASTLRERGDAPTVVNTGIAGDRVEHLQQRWQADALDHRPAVLSVFVGVNDTLVAFFRGRPTPPEVFERRYADLLDRAATARVPRLIVVDPFFLGSEDDGVRWREGGEFARGDLDAKRAIVRRLAERHGAAFVPLQEAMSRAARERGRAVVAPDGVHPSAYGHRLIARLWLAAYDGLATLD</sequence>
<dbReference type="Pfam" id="PF13472">
    <property type="entry name" value="Lipase_GDSL_2"/>
    <property type="match status" value="1"/>
</dbReference>
<keyword evidence="3" id="KW-0378">Hydrolase</keyword>
<proteinExistence type="predicted"/>
<dbReference type="GO" id="GO:0016787">
    <property type="term" value="F:hydrolase activity"/>
    <property type="evidence" value="ECO:0007669"/>
    <property type="project" value="UniProtKB-KW"/>
</dbReference>
<dbReference type="Gene3D" id="3.40.50.1110">
    <property type="entry name" value="SGNH hydrolase"/>
    <property type="match status" value="1"/>
</dbReference>
<accession>A0ABP9SAK7</accession>
<evidence type="ECO:0000259" key="2">
    <source>
        <dbReference type="Pfam" id="PF13472"/>
    </source>
</evidence>
<evidence type="ECO:0000256" key="1">
    <source>
        <dbReference type="SAM" id="MobiDB-lite"/>
    </source>
</evidence>
<dbReference type="CDD" id="cd01834">
    <property type="entry name" value="SGNH_hydrolase_like_2"/>
    <property type="match status" value="1"/>
</dbReference>
<dbReference type="InterPro" id="IPR013830">
    <property type="entry name" value="SGNH_hydro"/>
</dbReference>
<gene>
    <name evidence="3" type="ORF">GCM10023322_55450</name>
</gene>
<comment type="caution">
    <text evidence="3">The sequence shown here is derived from an EMBL/GenBank/DDBJ whole genome shotgun (WGS) entry which is preliminary data.</text>
</comment>
<dbReference type="SUPFAM" id="SSF52266">
    <property type="entry name" value="SGNH hydrolase"/>
    <property type="match status" value="1"/>
</dbReference>
<dbReference type="Proteomes" id="UP001501570">
    <property type="component" value="Unassembled WGS sequence"/>
</dbReference>
<feature type="domain" description="SGNH hydrolase-type esterase" evidence="2">
    <location>
        <begin position="28"/>
        <end position="217"/>
    </location>
</feature>
<keyword evidence="4" id="KW-1185">Reference proteome</keyword>
<organism evidence="3 4">
    <name type="scientific">Rugosimonospora acidiphila</name>
    <dbReference type="NCBI Taxonomy" id="556531"/>
    <lineage>
        <taxon>Bacteria</taxon>
        <taxon>Bacillati</taxon>
        <taxon>Actinomycetota</taxon>
        <taxon>Actinomycetes</taxon>
        <taxon>Micromonosporales</taxon>
        <taxon>Micromonosporaceae</taxon>
        <taxon>Rugosimonospora</taxon>
    </lineage>
</organism>
<protein>
    <submittedName>
        <fullName evidence="3">SGNH/GDSL hydrolase family protein</fullName>
    </submittedName>
</protein>
<dbReference type="PANTHER" id="PTHR30383:SF5">
    <property type="entry name" value="SGNH HYDROLASE-TYPE ESTERASE DOMAIN-CONTAINING PROTEIN"/>
    <property type="match status" value="1"/>
</dbReference>
<reference evidence="4" key="1">
    <citation type="journal article" date="2019" name="Int. J. Syst. Evol. Microbiol.">
        <title>The Global Catalogue of Microorganisms (GCM) 10K type strain sequencing project: providing services to taxonomists for standard genome sequencing and annotation.</title>
        <authorList>
            <consortium name="The Broad Institute Genomics Platform"/>
            <consortium name="The Broad Institute Genome Sequencing Center for Infectious Disease"/>
            <person name="Wu L."/>
            <person name="Ma J."/>
        </authorList>
    </citation>
    <scope>NUCLEOTIDE SEQUENCE [LARGE SCALE GENOMIC DNA]</scope>
    <source>
        <strain evidence="4">JCM 18304</strain>
    </source>
</reference>
<evidence type="ECO:0000313" key="3">
    <source>
        <dbReference type="EMBL" id="GAA5193437.1"/>
    </source>
</evidence>
<dbReference type="RefSeq" id="WP_345634457.1">
    <property type="nucleotide sequence ID" value="NZ_BAABJQ010000019.1"/>
</dbReference>